<reference evidence="1 2" key="1">
    <citation type="submission" date="2020-09" db="EMBL/GenBank/DDBJ databases">
        <title>Complete, closed and curated genome sequences of Photobacterium damselae subsp. piscicida isolates from Australia indicate localised evolution and additional plasmid-borne pathogenicity mechanisms.</title>
        <authorList>
            <person name="Baseggio L."/>
            <person name="Silayeva O."/>
            <person name="Buller N."/>
            <person name="Landos M."/>
            <person name="Engelstaedter J."/>
            <person name="Barnes A.C."/>
        </authorList>
    </citation>
    <scope>NUCLEOTIDE SEQUENCE [LARGE SCALE GENOMIC DNA]</scope>
    <source>
        <strain evidence="1 2">AS-16-0540-1</strain>
    </source>
</reference>
<evidence type="ECO:0000313" key="1">
    <source>
        <dbReference type="EMBL" id="QOD58336.1"/>
    </source>
</evidence>
<dbReference type="RefSeq" id="WP_086958787.1">
    <property type="nucleotide sequence ID" value="NZ_BDMQ01000002.1"/>
</dbReference>
<sequence length="416" mass="47381">MAAKQLKGVILSVEDTIMNMGKIDATVFTEVEKLMAFFKLRGLKPVLLANKRRTITLNGSAPRDLYDYLDEHFPELTIFTRLRDPKIPFKKTKAATEYVLSEMGWESNEVVYIGSSHDDMITALHGSILFLRATWYSNKTDYGFEFSEPKEVARFIDTLCLREHFWSHEIIDGDFEYYALAPFSTSPYKPTFAKYSHNARAAAKFGQGDVDFWLGALVTSMYFTGIHKRIDFIAAYPGHSEGVDNDKMCGDLMTFGKCFNKGYLHDLIERHKTAIKSQTARINKIPIDHHNQLNTIKLNKLPTKNYKTVYKKAPVKKGKTVLLVDDICTAGWSLDAGRKYIEKTGAKTILVTWLKTINTNYCSIGGMGNFDPYEANTFAGIPMDKQYGYHEYHVDGVASEELGDHLELYLDWDWPA</sequence>
<name>A0A1V1VEB8_PHODP</name>
<organism evidence="1 2">
    <name type="scientific">Photobacterium damsela subsp. piscicida</name>
    <name type="common">Pasteurella piscicida</name>
    <dbReference type="NCBI Taxonomy" id="38294"/>
    <lineage>
        <taxon>Bacteria</taxon>
        <taxon>Pseudomonadati</taxon>
        <taxon>Pseudomonadota</taxon>
        <taxon>Gammaproteobacteria</taxon>
        <taxon>Vibrionales</taxon>
        <taxon>Vibrionaceae</taxon>
        <taxon>Photobacterium</taxon>
    </lineage>
</organism>
<dbReference type="InterPro" id="IPR000836">
    <property type="entry name" value="PRTase_dom"/>
</dbReference>
<proteinExistence type="predicted"/>
<dbReference type="SUPFAM" id="SSF56784">
    <property type="entry name" value="HAD-like"/>
    <property type="match status" value="1"/>
</dbReference>
<accession>A0A1V1VEB8</accession>
<dbReference type="InterPro" id="IPR029057">
    <property type="entry name" value="PRTase-like"/>
</dbReference>
<dbReference type="AlphaFoldDB" id="A0A1V1VEB8"/>
<dbReference type="CDD" id="cd06223">
    <property type="entry name" value="PRTases_typeI"/>
    <property type="match status" value="1"/>
</dbReference>
<dbReference type="SUPFAM" id="SSF53271">
    <property type="entry name" value="PRTase-like"/>
    <property type="match status" value="1"/>
</dbReference>
<keyword evidence="1" id="KW-0328">Glycosyltransferase</keyword>
<gene>
    <name evidence="1" type="ORF">IC627_21635</name>
</gene>
<dbReference type="Gene3D" id="3.40.50.2020">
    <property type="match status" value="1"/>
</dbReference>
<dbReference type="Proteomes" id="UP000516656">
    <property type="component" value="Chromosome 2"/>
</dbReference>
<dbReference type="InterPro" id="IPR036412">
    <property type="entry name" value="HAD-like_sf"/>
</dbReference>
<dbReference type="EMBL" id="CP061855">
    <property type="protein sequence ID" value="QOD58336.1"/>
    <property type="molecule type" value="Genomic_DNA"/>
</dbReference>
<protein>
    <submittedName>
        <fullName evidence="1">Phosphoribosyltransferase</fullName>
    </submittedName>
</protein>
<evidence type="ECO:0000313" key="2">
    <source>
        <dbReference type="Proteomes" id="UP000516656"/>
    </source>
</evidence>
<dbReference type="GO" id="GO:0016757">
    <property type="term" value="F:glycosyltransferase activity"/>
    <property type="evidence" value="ECO:0007669"/>
    <property type="project" value="UniProtKB-KW"/>
</dbReference>
<keyword evidence="1" id="KW-0808">Transferase</keyword>